<dbReference type="RefSeq" id="XP_053025424.1">
    <property type="nucleotide sequence ID" value="XM_053161482.1"/>
</dbReference>
<evidence type="ECO:0000256" key="2">
    <source>
        <dbReference type="SAM" id="SignalP"/>
    </source>
</evidence>
<sequence length="476" mass="54669">MIFNPGALVGYVGLLILILETPVLSIPTLLERTAPDLAKVTLSGATESADSTPQSSRVLNDVGAQMRLEVPSGPYDILEAQRDTHRPVGKDDGHAKHIQNGQGTNNIPQGKKGEPEDGNGNHFNLNPGMIDHPGKYKIRRDKVYISIEDFVLVSEKFFQLDNIGISSLKRWLEAVLVGKSYEIPYLVDHALAFMKTHFSEKFFSFCEGSSELQFKNLFMKKFGLLTLEEDIELYNPHASEDQISSIQLFALGTKALDREASPLQTYWYFQHLEEMLKHWNDVSSPGKDTVLISWEDFQILYHKFHFDIEAPSSENLADYLKKLAIWDINHEKEEISIHKLMHYTFLYFYEKNHQFGEGHFRVADMNDLLYLEDHWGKIFCHEITTNRAIVQKIDSLEIALSKEEKNSLITFLKKSYKKDFEVSTVEELNLNDWEILLEDWKKTKIQKNPNDYQISGNDVVPNGRTPSHMQKGDIPM</sequence>
<accession>A0ABY7CX41</accession>
<gene>
    <name evidence="3" type="ORF">PtA15_11A561</name>
</gene>
<keyword evidence="2" id="KW-0732">Signal</keyword>
<evidence type="ECO:0000313" key="4">
    <source>
        <dbReference type="Proteomes" id="UP001164743"/>
    </source>
</evidence>
<evidence type="ECO:0000313" key="3">
    <source>
        <dbReference type="EMBL" id="WAQ89869.1"/>
    </source>
</evidence>
<feature type="region of interest" description="Disordered" evidence="1">
    <location>
        <begin position="85"/>
        <end position="122"/>
    </location>
</feature>
<dbReference type="EMBL" id="CP110431">
    <property type="protein sequence ID" value="WAQ89869.1"/>
    <property type="molecule type" value="Genomic_DNA"/>
</dbReference>
<dbReference type="GeneID" id="77802377"/>
<reference evidence="3" key="1">
    <citation type="submission" date="2022-10" db="EMBL/GenBank/DDBJ databases">
        <title>Puccinia triticina Genome sequencing and assembly.</title>
        <authorList>
            <person name="Li C."/>
        </authorList>
    </citation>
    <scope>NUCLEOTIDE SEQUENCE</scope>
    <source>
        <strain evidence="3">Pt15</strain>
    </source>
</reference>
<proteinExistence type="predicted"/>
<feature type="chain" id="PRO_5046251000" evidence="2">
    <location>
        <begin position="26"/>
        <end position="476"/>
    </location>
</feature>
<feature type="compositionally biased region" description="Polar residues" evidence="1">
    <location>
        <begin position="99"/>
        <end position="108"/>
    </location>
</feature>
<organism evidence="3 4">
    <name type="scientific">Puccinia triticina</name>
    <dbReference type="NCBI Taxonomy" id="208348"/>
    <lineage>
        <taxon>Eukaryota</taxon>
        <taxon>Fungi</taxon>
        <taxon>Dikarya</taxon>
        <taxon>Basidiomycota</taxon>
        <taxon>Pucciniomycotina</taxon>
        <taxon>Pucciniomycetes</taxon>
        <taxon>Pucciniales</taxon>
        <taxon>Pucciniaceae</taxon>
        <taxon>Puccinia</taxon>
    </lineage>
</organism>
<keyword evidence="4" id="KW-1185">Reference proteome</keyword>
<feature type="compositionally biased region" description="Basic and acidic residues" evidence="1">
    <location>
        <begin position="85"/>
        <end position="95"/>
    </location>
</feature>
<feature type="signal peptide" evidence="2">
    <location>
        <begin position="1"/>
        <end position="25"/>
    </location>
</feature>
<dbReference type="Proteomes" id="UP001164743">
    <property type="component" value="Chromosome 11A"/>
</dbReference>
<protein>
    <submittedName>
        <fullName evidence="3">Uncharacterized protein</fullName>
    </submittedName>
</protein>
<name>A0ABY7CX41_9BASI</name>
<feature type="region of interest" description="Disordered" evidence="1">
    <location>
        <begin position="452"/>
        <end position="476"/>
    </location>
</feature>
<evidence type="ECO:0000256" key="1">
    <source>
        <dbReference type="SAM" id="MobiDB-lite"/>
    </source>
</evidence>